<dbReference type="AlphaFoldDB" id="Q6BHZ7"/>
<feature type="domain" description="SCP" evidence="1">
    <location>
        <begin position="47"/>
        <end position="171"/>
    </location>
</feature>
<protein>
    <submittedName>
        <fullName evidence="2">DEHA2G14564p</fullName>
    </submittedName>
</protein>
<dbReference type="Pfam" id="PF00188">
    <property type="entry name" value="CAP"/>
    <property type="match status" value="1"/>
</dbReference>
<sequence length="181" mass="20626">MQIVIRLYFLILAINATYIAKIEYIYVQRIPKSNEITYNGQYKFNETFATEILDKHNAKRKLHGAQLLHWNSTVFEYAAKYAEEYDCSGILTHSGGKYGENLAIGYTVDGSINAWYNEGKTYIYGSENTYNHFTALVWNSTSQVGCAYKYCSPTWGTYIVCSYYTAGNVIGQSSKNVFPLI</sequence>
<evidence type="ECO:0000313" key="2">
    <source>
        <dbReference type="EMBL" id="CAG90662.2"/>
    </source>
</evidence>
<keyword evidence="3" id="KW-1185">Reference proteome</keyword>
<dbReference type="PRINTS" id="PR00837">
    <property type="entry name" value="V5TPXLIKE"/>
</dbReference>
<dbReference type="PANTHER" id="PTHR10334">
    <property type="entry name" value="CYSTEINE-RICH SECRETORY PROTEIN-RELATED"/>
    <property type="match status" value="1"/>
</dbReference>
<reference evidence="2 3" key="1">
    <citation type="journal article" date="2004" name="Nature">
        <title>Genome evolution in yeasts.</title>
        <authorList>
            <consortium name="Genolevures"/>
            <person name="Dujon B."/>
            <person name="Sherman D."/>
            <person name="Fischer G."/>
            <person name="Durrens P."/>
            <person name="Casaregola S."/>
            <person name="Lafontaine I."/>
            <person name="de Montigny J."/>
            <person name="Marck C."/>
            <person name="Neuveglise C."/>
            <person name="Talla E."/>
            <person name="Goffard N."/>
            <person name="Frangeul L."/>
            <person name="Aigle M."/>
            <person name="Anthouard V."/>
            <person name="Babour A."/>
            <person name="Barbe V."/>
            <person name="Barnay S."/>
            <person name="Blanchin S."/>
            <person name="Beckerich J.M."/>
            <person name="Beyne E."/>
            <person name="Bleykasten C."/>
            <person name="Boisrame A."/>
            <person name="Boyer J."/>
            <person name="Cattolico L."/>
            <person name="Confanioleri F."/>
            <person name="de Daruvar A."/>
            <person name="Despons L."/>
            <person name="Fabre E."/>
            <person name="Fairhead C."/>
            <person name="Ferry-Dumazet H."/>
            <person name="Groppi A."/>
            <person name="Hantraye F."/>
            <person name="Hennequin C."/>
            <person name="Jauniaux N."/>
            <person name="Joyet P."/>
            <person name="Kachouri R."/>
            <person name="Kerrest A."/>
            <person name="Koszul R."/>
            <person name="Lemaire M."/>
            <person name="Lesur I."/>
            <person name="Ma L."/>
            <person name="Muller H."/>
            <person name="Nicaud J.M."/>
            <person name="Nikolski M."/>
            <person name="Oztas S."/>
            <person name="Ozier-Kalogeropoulos O."/>
            <person name="Pellenz S."/>
            <person name="Potier S."/>
            <person name="Richard G.F."/>
            <person name="Straub M.L."/>
            <person name="Suleau A."/>
            <person name="Swennene D."/>
            <person name="Tekaia F."/>
            <person name="Wesolowski-Louvel M."/>
            <person name="Westhof E."/>
            <person name="Wirth B."/>
            <person name="Zeniou-Meyer M."/>
            <person name="Zivanovic I."/>
            <person name="Bolotin-Fukuhara M."/>
            <person name="Thierry A."/>
            <person name="Bouchier C."/>
            <person name="Caudron B."/>
            <person name="Scarpelli C."/>
            <person name="Gaillardin C."/>
            <person name="Weissenbach J."/>
            <person name="Wincker P."/>
            <person name="Souciet J.L."/>
        </authorList>
    </citation>
    <scope>NUCLEOTIDE SEQUENCE [LARGE SCALE GENOMIC DNA]</scope>
    <source>
        <strain evidence="3">ATCC 36239 / CBS 767 / BCRC 21394 / JCM 1990 / NBRC 0083 / IGC 2968</strain>
    </source>
</reference>
<dbReference type="KEGG" id="dha:DEHA2G14564g"/>
<dbReference type="CDD" id="cd05384">
    <property type="entry name" value="CAP_PRY1-like"/>
    <property type="match status" value="1"/>
</dbReference>
<dbReference type="RefSeq" id="XP_462174.2">
    <property type="nucleotide sequence ID" value="XM_462174.1"/>
</dbReference>
<gene>
    <name evidence="2" type="ordered locus">DEHA2G14564g</name>
</gene>
<dbReference type="HOGENOM" id="CLU_035730_6_4_1"/>
<evidence type="ECO:0000313" key="3">
    <source>
        <dbReference type="Proteomes" id="UP000000599"/>
    </source>
</evidence>
<proteinExistence type="predicted"/>
<dbReference type="GeneID" id="2905091"/>
<dbReference type="eggNOG" id="KOG3017">
    <property type="taxonomic scope" value="Eukaryota"/>
</dbReference>
<organism evidence="2 3">
    <name type="scientific">Debaryomyces hansenii (strain ATCC 36239 / CBS 767 / BCRC 21394 / JCM 1990 / NBRC 0083 / IGC 2968)</name>
    <name type="common">Yeast</name>
    <name type="synonym">Torulaspora hansenii</name>
    <dbReference type="NCBI Taxonomy" id="284592"/>
    <lineage>
        <taxon>Eukaryota</taxon>
        <taxon>Fungi</taxon>
        <taxon>Dikarya</taxon>
        <taxon>Ascomycota</taxon>
        <taxon>Saccharomycotina</taxon>
        <taxon>Pichiomycetes</taxon>
        <taxon>Debaryomycetaceae</taxon>
        <taxon>Debaryomyces</taxon>
    </lineage>
</organism>
<dbReference type="InterPro" id="IPR001283">
    <property type="entry name" value="CRISP-related"/>
</dbReference>
<dbReference type="OrthoDB" id="337038at2759"/>
<accession>Q6BHZ7</accession>
<dbReference type="Proteomes" id="UP000000599">
    <property type="component" value="Chromosome G"/>
</dbReference>
<dbReference type="Gene3D" id="3.40.33.10">
    <property type="entry name" value="CAP"/>
    <property type="match status" value="1"/>
</dbReference>
<dbReference type="InParanoid" id="Q6BHZ7"/>
<name>Q6BHZ7_DEBHA</name>
<dbReference type="SUPFAM" id="SSF55797">
    <property type="entry name" value="PR-1-like"/>
    <property type="match status" value="1"/>
</dbReference>
<evidence type="ECO:0000259" key="1">
    <source>
        <dbReference type="SMART" id="SM00198"/>
    </source>
</evidence>
<dbReference type="SMART" id="SM00198">
    <property type="entry name" value="SCP"/>
    <property type="match status" value="1"/>
</dbReference>
<dbReference type="VEuPathDB" id="FungiDB:DEHA2G14564g"/>
<dbReference type="OMA" id="NPGHYEQ"/>
<dbReference type="InterPro" id="IPR035940">
    <property type="entry name" value="CAP_sf"/>
</dbReference>
<dbReference type="EMBL" id="CR382139">
    <property type="protein sequence ID" value="CAG90662.2"/>
    <property type="molecule type" value="Genomic_DNA"/>
</dbReference>
<dbReference type="InterPro" id="IPR014044">
    <property type="entry name" value="CAP_dom"/>
</dbReference>